<gene>
    <name evidence="3" type="ORF">D9619_006748</name>
</gene>
<proteinExistence type="predicted"/>
<feature type="region of interest" description="Disordered" evidence="1">
    <location>
        <begin position="70"/>
        <end position="134"/>
    </location>
</feature>
<keyword evidence="2" id="KW-0812">Transmembrane</keyword>
<feature type="compositionally biased region" description="Acidic residues" evidence="1">
    <location>
        <begin position="298"/>
        <end position="308"/>
    </location>
</feature>
<feature type="transmembrane region" description="Helical" evidence="2">
    <location>
        <begin position="45"/>
        <end position="65"/>
    </location>
</feature>
<feature type="compositionally biased region" description="Pro residues" evidence="1">
    <location>
        <begin position="104"/>
        <end position="117"/>
    </location>
</feature>
<feature type="compositionally biased region" description="Acidic residues" evidence="1">
    <location>
        <begin position="277"/>
        <end position="289"/>
    </location>
</feature>
<keyword evidence="2" id="KW-1133">Transmembrane helix</keyword>
<evidence type="ECO:0008006" key="5">
    <source>
        <dbReference type="Google" id="ProtNLM"/>
    </source>
</evidence>
<dbReference type="EMBL" id="JAACJJ010000042">
    <property type="protein sequence ID" value="KAF5316294.1"/>
    <property type="molecule type" value="Genomic_DNA"/>
</dbReference>
<sequence length="308" mass="33412">MMMLVQPVDAVQAPPSGLSSFSLSSLIHKSGSTSSALSSALVPSWLALLAAIVLLSSVRAALLYAHGRRSRKGKGPAGVVVQEKTKEKDESPKEKESADKASPTPTPLSRPPSPPSASAPSPISTPSSPSPATVPVPARTSWFWGLVSWNRSSLPTLPLQMQRSARQIEFQRLERLQADRGRTISMNLGRRPQDIEQQQMAQRGLRSPPAFGSARFPSPPPSSSLPYHNVPTAPASMAKMIMSRHTFRRPAARPPPVRSARAVQYSRKYVPPPSPSESDEEEELEDLEEGTSKKEEAAESEEEEKLTV</sequence>
<feature type="region of interest" description="Disordered" evidence="1">
    <location>
        <begin position="191"/>
        <end position="308"/>
    </location>
</feature>
<comment type="caution">
    <text evidence="3">The sequence shown here is derived from an EMBL/GenBank/DDBJ whole genome shotgun (WGS) entry which is preliminary data.</text>
</comment>
<protein>
    <recommendedName>
        <fullName evidence="5">Transmembrane protein</fullName>
    </recommendedName>
</protein>
<dbReference type="Proteomes" id="UP000567179">
    <property type="component" value="Unassembled WGS sequence"/>
</dbReference>
<name>A0A8H5B3Y1_9AGAR</name>
<evidence type="ECO:0000313" key="4">
    <source>
        <dbReference type="Proteomes" id="UP000567179"/>
    </source>
</evidence>
<feature type="compositionally biased region" description="Low complexity" evidence="1">
    <location>
        <begin position="118"/>
        <end position="127"/>
    </location>
</feature>
<keyword evidence="2" id="KW-0472">Membrane</keyword>
<feature type="compositionally biased region" description="Low complexity" evidence="1">
    <location>
        <begin position="207"/>
        <end position="216"/>
    </location>
</feature>
<accession>A0A8H5B3Y1</accession>
<feature type="compositionally biased region" description="Basic and acidic residues" evidence="1">
    <location>
        <begin position="83"/>
        <end position="99"/>
    </location>
</feature>
<reference evidence="3 4" key="1">
    <citation type="journal article" date="2020" name="ISME J.">
        <title>Uncovering the hidden diversity of litter-decomposition mechanisms in mushroom-forming fungi.</title>
        <authorList>
            <person name="Floudas D."/>
            <person name="Bentzer J."/>
            <person name="Ahren D."/>
            <person name="Johansson T."/>
            <person name="Persson P."/>
            <person name="Tunlid A."/>
        </authorList>
    </citation>
    <scope>NUCLEOTIDE SEQUENCE [LARGE SCALE GENOMIC DNA]</scope>
    <source>
        <strain evidence="3 4">CBS 101986</strain>
    </source>
</reference>
<evidence type="ECO:0000313" key="3">
    <source>
        <dbReference type="EMBL" id="KAF5316294.1"/>
    </source>
</evidence>
<evidence type="ECO:0000256" key="2">
    <source>
        <dbReference type="SAM" id="Phobius"/>
    </source>
</evidence>
<evidence type="ECO:0000256" key="1">
    <source>
        <dbReference type="SAM" id="MobiDB-lite"/>
    </source>
</evidence>
<organism evidence="3 4">
    <name type="scientific">Psilocybe cf. subviscida</name>
    <dbReference type="NCBI Taxonomy" id="2480587"/>
    <lineage>
        <taxon>Eukaryota</taxon>
        <taxon>Fungi</taxon>
        <taxon>Dikarya</taxon>
        <taxon>Basidiomycota</taxon>
        <taxon>Agaricomycotina</taxon>
        <taxon>Agaricomycetes</taxon>
        <taxon>Agaricomycetidae</taxon>
        <taxon>Agaricales</taxon>
        <taxon>Agaricineae</taxon>
        <taxon>Strophariaceae</taxon>
        <taxon>Psilocybe</taxon>
    </lineage>
</organism>
<dbReference type="AlphaFoldDB" id="A0A8H5B3Y1"/>
<keyword evidence="4" id="KW-1185">Reference proteome</keyword>